<dbReference type="PANTHER" id="PTHR43350">
    <property type="entry name" value="NAD-DEPENDENT ALCOHOL DEHYDROGENASE"/>
    <property type="match status" value="1"/>
</dbReference>
<organism evidence="8 9">
    <name type="scientific">Dictyobacter arantiisoli</name>
    <dbReference type="NCBI Taxonomy" id="2014874"/>
    <lineage>
        <taxon>Bacteria</taxon>
        <taxon>Bacillati</taxon>
        <taxon>Chloroflexota</taxon>
        <taxon>Ktedonobacteria</taxon>
        <taxon>Ktedonobacterales</taxon>
        <taxon>Dictyobacteraceae</taxon>
        <taxon>Dictyobacter</taxon>
    </lineage>
</organism>
<name>A0A5A5TGA1_9CHLR</name>
<dbReference type="AlphaFoldDB" id="A0A5A5TGA1"/>
<evidence type="ECO:0000256" key="1">
    <source>
        <dbReference type="ARBA" id="ARBA00001947"/>
    </source>
</evidence>
<accession>A0A5A5TGA1</accession>
<dbReference type="Proteomes" id="UP000322530">
    <property type="component" value="Unassembled WGS sequence"/>
</dbReference>
<dbReference type="Gene3D" id="3.40.50.720">
    <property type="entry name" value="NAD(P)-binding Rossmann-like Domain"/>
    <property type="match status" value="1"/>
</dbReference>
<gene>
    <name evidence="8" type="ORF">KDI_36030</name>
</gene>
<evidence type="ECO:0000313" key="9">
    <source>
        <dbReference type="Proteomes" id="UP000322530"/>
    </source>
</evidence>
<dbReference type="SUPFAM" id="SSF51735">
    <property type="entry name" value="NAD(P)-binding Rossmann-fold domains"/>
    <property type="match status" value="1"/>
</dbReference>
<dbReference type="SUPFAM" id="SSF50129">
    <property type="entry name" value="GroES-like"/>
    <property type="match status" value="1"/>
</dbReference>
<dbReference type="InterPro" id="IPR036291">
    <property type="entry name" value="NAD(P)-bd_dom_sf"/>
</dbReference>
<dbReference type="GO" id="GO:0016491">
    <property type="term" value="F:oxidoreductase activity"/>
    <property type="evidence" value="ECO:0007669"/>
    <property type="project" value="UniProtKB-KW"/>
</dbReference>
<comment type="caution">
    <text evidence="8">The sequence shown here is derived from an EMBL/GenBank/DDBJ whole genome shotgun (WGS) entry which is preliminary data.</text>
</comment>
<dbReference type="OrthoDB" id="9787435at2"/>
<dbReference type="InterPro" id="IPR011032">
    <property type="entry name" value="GroES-like_sf"/>
</dbReference>
<evidence type="ECO:0000256" key="3">
    <source>
        <dbReference type="ARBA" id="ARBA00022723"/>
    </source>
</evidence>
<dbReference type="InterPro" id="IPR013154">
    <property type="entry name" value="ADH-like_N"/>
</dbReference>
<dbReference type="Gene3D" id="3.90.180.10">
    <property type="entry name" value="Medium-chain alcohol dehydrogenases, catalytic domain"/>
    <property type="match status" value="1"/>
</dbReference>
<reference evidence="8 9" key="1">
    <citation type="submission" date="2019-01" db="EMBL/GenBank/DDBJ databases">
        <title>Draft genome sequence of Dictyobacter sp. Uno17.</title>
        <authorList>
            <person name="Wang C.M."/>
            <person name="Zheng Y."/>
            <person name="Sakai Y."/>
            <person name="Abe K."/>
            <person name="Yokota A."/>
            <person name="Yabe S."/>
        </authorList>
    </citation>
    <scope>NUCLEOTIDE SEQUENCE [LARGE SCALE GENOMIC DNA]</scope>
    <source>
        <strain evidence="8 9">Uno17</strain>
    </source>
</reference>
<evidence type="ECO:0000259" key="6">
    <source>
        <dbReference type="Pfam" id="PF00107"/>
    </source>
</evidence>
<comment type="cofactor">
    <cofactor evidence="1">
        <name>Zn(2+)</name>
        <dbReference type="ChEBI" id="CHEBI:29105"/>
    </cofactor>
</comment>
<keyword evidence="4" id="KW-0862">Zinc</keyword>
<evidence type="ECO:0000256" key="2">
    <source>
        <dbReference type="ARBA" id="ARBA00008072"/>
    </source>
</evidence>
<proteinExistence type="inferred from homology"/>
<dbReference type="Pfam" id="PF00107">
    <property type="entry name" value="ADH_zinc_N"/>
    <property type="match status" value="1"/>
</dbReference>
<dbReference type="PANTHER" id="PTHR43350:SF17">
    <property type="entry name" value="NAD-DEPENDENT ALCOHOL DEHYDROGENASE"/>
    <property type="match status" value="1"/>
</dbReference>
<keyword evidence="5" id="KW-0560">Oxidoreductase</keyword>
<comment type="similarity">
    <text evidence="2">Belongs to the zinc-containing alcohol dehydrogenase family.</text>
</comment>
<feature type="domain" description="Alcohol dehydrogenase-like N-terminal" evidence="7">
    <location>
        <begin position="24"/>
        <end position="90"/>
    </location>
</feature>
<evidence type="ECO:0000313" key="8">
    <source>
        <dbReference type="EMBL" id="GCF10039.1"/>
    </source>
</evidence>
<dbReference type="GO" id="GO:0046872">
    <property type="term" value="F:metal ion binding"/>
    <property type="evidence" value="ECO:0007669"/>
    <property type="project" value="UniProtKB-KW"/>
</dbReference>
<evidence type="ECO:0000259" key="7">
    <source>
        <dbReference type="Pfam" id="PF08240"/>
    </source>
</evidence>
<dbReference type="Pfam" id="PF08240">
    <property type="entry name" value="ADH_N"/>
    <property type="match status" value="1"/>
</dbReference>
<dbReference type="RefSeq" id="WP_149402943.1">
    <property type="nucleotide sequence ID" value="NZ_BIXY01000057.1"/>
</dbReference>
<dbReference type="InterPro" id="IPR013149">
    <property type="entry name" value="ADH-like_C"/>
</dbReference>
<dbReference type="EMBL" id="BIXY01000057">
    <property type="protein sequence ID" value="GCF10039.1"/>
    <property type="molecule type" value="Genomic_DNA"/>
</dbReference>
<keyword evidence="9" id="KW-1185">Reference proteome</keyword>
<evidence type="ECO:0000256" key="4">
    <source>
        <dbReference type="ARBA" id="ARBA00022833"/>
    </source>
</evidence>
<evidence type="ECO:0000256" key="5">
    <source>
        <dbReference type="ARBA" id="ARBA00023002"/>
    </source>
</evidence>
<feature type="domain" description="Alcohol dehydrogenase-like C-terminal" evidence="6">
    <location>
        <begin position="183"/>
        <end position="341"/>
    </location>
</feature>
<protein>
    <submittedName>
        <fullName evidence="8">Alcohol dehydrogenase</fullName>
    </submittedName>
</protein>
<sequence length="385" mass="41204">MKAAILKTIGQPLTIEDIPEPVPGAGEVLVRVLAAPVLAYAQEVFTGQRHYPLLLPLAPGCGAVGIVEKTGPDATRLKPGQLVFCDPTVRSRDDALSPDIMLQGWVAPGEGPQKLQAHFRNSSFAEKMLLPLENAFSLEHVRSIDPAKLVWLNTLLVSYGGFLAAGLQPGQVIMVNGATGHFGSAAVAVALAMGAARVVASGRNEQALNTLVHQFGSRVRPVLLSADEATGSNRFREATEGSSITYSAYSLSEDEAMNRKRFMEAAEGPIDCLLDILGPIHDSAPTRRAIMTVRPGGTAVLMGGVQADLDIPYNYVMRNNLVIRGQWMCPRHAPSLLVELINSGLLNLEPFSVSTFSLEQVNQAVQYAHDHGGAFQLTVLKPSSI</sequence>
<keyword evidence="3" id="KW-0479">Metal-binding</keyword>